<dbReference type="InterPro" id="IPR011006">
    <property type="entry name" value="CheY-like_superfamily"/>
</dbReference>
<dbReference type="GO" id="GO:0000155">
    <property type="term" value="F:phosphorelay sensor kinase activity"/>
    <property type="evidence" value="ECO:0007669"/>
    <property type="project" value="InterPro"/>
</dbReference>
<comment type="caution">
    <text evidence="10">The sequence shown here is derived from an EMBL/GenBank/DDBJ whole genome shotgun (WGS) entry which is preliminary data.</text>
</comment>
<dbReference type="STRING" id="1560234.SP90_09610"/>
<feature type="domain" description="Histidine kinase" evidence="8">
    <location>
        <begin position="176"/>
        <end position="387"/>
    </location>
</feature>
<dbReference type="Pfam" id="PF00072">
    <property type="entry name" value="Response_reg"/>
    <property type="match status" value="1"/>
</dbReference>
<evidence type="ECO:0000259" key="8">
    <source>
        <dbReference type="PROSITE" id="PS50109"/>
    </source>
</evidence>
<evidence type="ECO:0000256" key="7">
    <source>
        <dbReference type="PROSITE-ProRule" id="PRU00169"/>
    </source>
</evidence>
<dbReference type="CDD" id="cd00082">
    <property type="entry name" value="HisKA"/>
    <property type="match status" value="1"/>
</dbReference>
<sequence>MNPVTSTDELLFADEKEFETVAHEPKPWKILIVDDEEEVHTVTRLVLSDFTFEGRGLEMLSAYSGKEAMELLKEVDDIAVVLLDVVMEENHTGLDVAKRIREELNNPFTRIILRTGQPGQAPENKVISELDINDYKQKTELTAQKLYVTITTALRSYRDLKTIETNRNSLLQLAMSVAHQIRNRTMSIAGFANIAVRELSAGEDATSHLSTIRTEASRLEALVASVSDYASLTRGIKEHILLKNLINEAYTAAEKQLAAKNIALADVATMTVTVDDFMIETDKGLFVRMLEELILNAVVFKKEHCHITIAASPLNEGCILTVADNGVGISSEIISFIFDPFFSSLPDGVGMGLCTVKKIVDEHGWEISVVSSEEHGSTFEIVIPVCSSSEPSTEEST</sequence>
<keyword evidence="4" id="KW-0808">Transferase</keyword>
<dbReference type="InterPro" id="IPR001789">
    <property type="entry name" value="Sig_transdc_resp-reg_receiver"/>
</dbReference>
<dbReference type="AlphaFoldDB" id="A0A1B7XC60"/>
<organism evidence="10 11">
    <name type="scientific">Halodesulfovibrio spirochaetisodalis</name>
    <dbReference type="NCBI Taxonomy" id="1560234"/>
    <lineage>
        <taxon>Bacteria</taxon>
        <taxon>Pseudomonadati</taxon>
        <taxon>Thermodesulfobacteriota</taxon>
        <taxon>Desulfovibrionia</taxon>
        <taxon>Desulfovibrionales</taxon>
        <taxon>Desulfovibrionaceae</taxon>
        <taxon>Halodesulfovibrio</taxon>
    </lineage>
</organism>
<keyword evidence="11" id="KW-1185">Reference proteome</keyword>
<keyword evidence="3 7" id="KW-0597">Phosphoprotein</keyword>
<proteinExistence type="predicted"/>
<dbReference type="EMBL" id="JXMS01000015">
    <property type="protein sequence ID" value="OBQ51466.1"/>
    <property type="molecule type" value="Genomic_DNA"/>
</dbReference>
<dbReference type="InterPro" id="IPR036890">
    <property type="entry name" value="HATPase_C_sf"/>
</dbReference>
<evidence type="ECO:0000256" key="6">
    <source>
        <dbReference type="ARBA" id="ARBA00023012"/>
    </source>
</evidence>
<feature type="domain" description="Response regulatory" evidence="9">
    <location>
        <begin position="29"/>
        <end position="153"/>
    </location>
</feature>
<dbReference type="PATRIC" id="fig|1560234.3.peg.753"/>
<gene>
    <name evidence="10" type="ORF">SP90_09610</name>
</gene>
<dbReference type="InterPro" id="IPR003594">
    <property type="entry name" value="HATPase_dom"/>
</dbReference>
<name>A0A1B7XC60_9BACT</name>
<dbReference type="InterPro" id="IPR004358">
    <property type="entry name" value="Sig_transdc_His_kin-like_C"/>
</dbReference>
<dbReference type="Pfam" id="PF02518">
    <property type="entry name" value="HATPase_c"/>
    <property type="match status" value="1"/>
</dbReference>
<dbReference type="PANTHER" id="PTHR43711:SF1">
    <property type="entry name" value="HISTIDINE KINASE 1"/>
    <property type="match status" value="1"/>
</dbReference>
<accession>A0A1B7XC60</accession>
<keyword evidence="6" id="KW-0902">Two-component regulatory system</keyword>
<feature type="modified residue" description="4-aspartylphosphate" evidence="7">
    <location>
        <position position="84"/>
    </location>
</feature>
<dbReference type="SMART" id="SM00387">
    <property type="entry name" value="HATPase_c"/>
    <property type="match status" value="1"/>
</dbReference>
<evidence type="ECO:0000256" key="4">
    <source>
        <dbReference type="ARBA" id="ARBA00022679"/>
    </source>
</evidence>
<dbReference type="PRINTS" id="PR00344">
    <property type="entry name" value="BCTRLSENSOR"/>
</dbReference>
<dbReference type="SUPFAM" id="SSF55874">
    <property type="entry name" value="ATPase domain of HSP90 chaperone/DNA topoisomerase II/histidine kinase"/>
    <property type="match status" value="1"/>
</dbReference>
<dbReference type="Gene3D" id="1.10.287.130">
    <property type="match status" value="1"/>
</dbReference>
<evidence type="ECO:0000256" key="2">
    <source>
        <dbReference type="ARBA" id="ARBA00012438"/>
    </source>
</evidence>
<dbReference type="InterPro" id="IPR050736">
    <property type="entry name" value="Sensor_HK_Regulatory"/>
</dbReference>
<evidence type="ECO:0000313" key="11">
    <source>
        <dbReference type="Proteomes" id="UP000091979"/>
    </source>
</evidence>
<evidence type="ECO:0000256" key="5">
    <source>
        <dbReference type="ARBA" id="ARBA00022777"/>
    </source>
</evidence>
<dbReference type="EC" id="2.7.13.3" evidence="2"/>
<protein>
    <recommendedName>
        <fullName evidence="2">histidine kinase</fullName>
        <ecNumber evidence="2">2.7.13.3</ecNumber>
    </recommendedName>
</protein>
<dbReference type="PROSITE" id="PS50110">
    <property type="entry name" value="RESPONSE_REGULATORY"/>
    <property type="match status" value="1"/>
</dbReference>
<dbReference type="InterPro" id="IPR003661">
    <property type="entry name" value="HisK_dim/P_dom"/>
</dbReference>
<evidence type="ECO:0000259" key="9">
    <source>
        <dbReference type="PROSITE" id="PS50110"/>
    </source>
</evidence>
<keyword evidence="5" id="KW-0418">Kinase</keyword>
<dbReference type="PROSITE" id="PS50109">
    <property type="entry name" value="HIS_KIN"/>
    <property type="match status" value="1"/>
</dbReference>
<evidence type="ECO:0000256" key="3">
    <source>
        <dbReference type="ARBA" id="ARBA00022553"/>
    </source>
</evidence>
<evidence type="ECO:0000256" key="1">
    <source>
        <dbReference type="ARBA" id="ARBA00000085"/>
    </source>
</evidence>
<dbReference type="SUPFAM" id="SSF52172">
    <property type="entry name" value="CheY-like"/>
    <property type="match status" value="1"/>
</dbReference>
<comment type="catalytic activity">
    <reaction evidence="1">
        <text>ATP + protein L-histidine = ADP + protein N-phospho-L-histidine.</text>
        <dbReference type="EC" id="2.7.13.3"/>
    </reaction>
</comment>
<reference evidence="10 11" key="1">
    <citation type="submission" date="2015-01" db="EMBL/GenBank/DDBJ databases">
        <title>Desulfovibrio sp. JC271 draft genome sequence.</title>
        <authorList>
            <person name="Shivani Y."/>
            <person name="Subhash Y."/>
            <person name="Sasikala C."/>
            <person name="Ramana C.V."/>
        </authorList>
    </citation>
    <scope>NUCLEOTIDE SEQUENCE [LARGE SCALE GENOMIC DNA]</scope>
    <source>
        <strain evidence="10 11">JC271</strain>
    </source>
</reference>
<dbReference type="InterPro" id="IPR005467">
    <property type="entry name" value="His_kinase_dom"/>
</dbReference>
<dbReference type="Gene3D" id="3.30.565.10">
    <property type="entry name" value="Histidine kinase-like ATPase, C-terminal domain"/>
    <property type="match status" value="1"/>
</dbReference>
<evidence type="ECO:0000313" key="10">
    <source>
        <dbReference type="EMBL" id="OBQ51466.1"/>
    </source>
</evidence>
<dbReference type="Gene3D" id="3.40.50.2300">
    <property type="match status" value="1"/>
</dbReference>
<dbReference type="SMART" id="SM00448">
    <property type="entry name" value="REC"/>
    <property type="match status" value="1"/>
</dbReference>
<dbReference type="PANTHER" id="PTHR43711">
    <property type="entry name" value="TWO-COMPONENT HISTIDINE KINASE"/>
    <property type="match status" value="1"/>
</dbReference>
<dbReference type="OrthoDB" id="5448087at2"/>
<dbReference type="Proteomes" id="UP000091979">
    <property type="component" value="Unassembled WGS sequence"/>
</dbReference>